<feature type="domain" description="Zona occludens toxin N-terminal" evidence="2">
    <location>
        <begin position="1"/>
        <end position="151"/>
    </location>
</feature>
<gene>
    <name evidence="3" type="ORF">RGB73_30060</name>
</gene>
<dbReference type="Proteomes" id="UP001256827">
    <property type="component" value="Plasmid pBbsII"/>
</dbReference>
<protein>
    <submittedName>
        <fullName evidence="3">Zonular occludens toxin domain-containing protein</fullName>
    </submittedName>
</protein>
<name>A0ABY9TCQ5_BREBE</name>
<accession>A0ABY9TCQ5</accession>
<dbReference type="InterPro" id="IPR008900">
    <property type="entry name" value="Zot_N"/>
</dbReference>
<keyword evidence="3" id="KW-0614">Plasmid</keyword>
<keyword evidence="1" id="KW-0812">Transmembrane</keyword>
<keyword evidence="1" id="KW-1133">Transmembrane helix</keyword>
<dbReference type="SUPFAM" id="SSF52540">
    <property type="entry name" value="P-loop containing nucleoside triphosphate hydrolases"/>
    <property type="match status" value="1"/>
</dbReference>
<dbReference type="InterPro" id="IPR027417">
    <property type="entry name" value="P-loop_NTPase"/>
</dbReference>
<dbReference type="Gene3D" id="3.40.50.300">
    <property type="entry name" value="P-loop containing nucleotide triphosphate hydrolases"/>
    <property type="match status" value="1"/>
</dbReference>
<reference evidence="3 4" key="1">
    <citation type="submission" date="2023-09" db="EMBL/GenBank/DDBJ databases">
        <title>Complete Genome and Methylome dissection of Bacillus brevis NEB573 original source of BbsI restriction endonuclease.</title>
        <authorList>
            <person name="Fomenkov A."/>
            <person name="Roberts R.D."/>
        </authorList>
    </citation>
    <scope>NUCLEOTIDE SEQUENCE [LARGE SCALE GENOMIC DNA]</scope>
    <source>
        <strain evidence="3 4">NEB573</strain>
        <plasmid evidence="3 4">pBbsII</plasmid>
    </source>
</reference>
<evidence type="ECO:0000313" key="4">
    <source>
        <dbReference type="Proteomes" id="UP001256827"/>
    </source>
</evidence>
<proteinExistence type="predicted"/>
<organism evidence="3 4">
    <name type="scientific">Brevibacillus brevis</name>
    <name type="common">Bacillus brevis</name>
    <dbReference type="NCBI Taxonomy" id="1393"/>
    <lineage>
        <taxon>Bacteria</taxon>
        <taxon>Bacillati</taxon>
        <taxon>Bacillota</taxon>
        <taxon>Bacilli</taxon>
        <taxon>Bacillales</taxon>
        <taxon>Paenibacillaceae</taxon>
        <taxon>Brevibacillus</taxon>
    </lineage>
</organism>
<geneLocation type="plasmid" evidence="3 4">
    <name>pBbsII</name>
</geneLocation>
<dbReference type="Pfam" id="PF05707">
    <property type="entry name" value="Zot"/>
    <property type="match status" value="1"/>
</dbReference>
<keyword evidence="1" id="KW-0472">Membrane</keyword>
<evidence type="ECO:0000313" key="3">
    <source>
        <dbReference type="EMBL" id="WNC17866.1"/>
    </source>
</evidence>
<feature type="transmembrane region" description="Helical" evidence="1">
    <location>
        <begin position="153"/>
        <end position="170"/>
    </location>
</feature>
<dbReference type="EMBL" id="CP134051">
    <property type="protein sequence ID" value="WNC17866.1"/>
    <property type="molecule type" value="Genomic_DNA"/>
</dbReference>
<evidence type="ECO:0000256" key="1">
    <source>
        <dbReference type="SAM" id="Phobius"/>
    </source>
</evidence>
<sequence length="229" mass="26885">MIWQYTGTIGSGKSYHALEQIINTLKQGKHVIANFPLNFPAYMVRKGFADRFLYIPDKLLEDERGIAFLLKMSKDMQFNKGEGNCLVVIDEAGNYFPPDQSTSPLQKYWNKFFTQSRKLGYDFILVMQDDKQINRTIRACCEYEIKHRKANNIFPFSLLPFTIFMYVTYWKQTRERLASESSIFVKRFSDLYNTHMLFGRLDEQVSFDLADYAFDLRFGNCLPVKEETA</sequence>
<keyword evidence="4" id="KW-1185">Reference proteome</keyword>
<dbReference type="RefSeq" id="WP_310774670.1">
    <property type="nucleotide sequence ID" value="NZ_CP134051.1"/>
</dbReference>
<evidence type="ECO:0000259" key="2">
    <source>
        <dbReference type="Pfam" id="PF05707"/>
    </source>
</evidence>